<dbReference type="Pfam" id="PF13408">
    <property type="entry name" value="Zn_ribbon_recom"/>
    <property type="match status" value="1"/>
</dbReference>
<dbReference type="AlphaFoldDB" id="A0A506TZH9"/>
<dbReference type="EMBL" id="VHLH01000064">
    <property type="protein sequence ID" value="TPW25729.1"/>
    <property type="molecule type" value="Genomic_DNA"/>
</dbReference>
<evidence type="ECO:0000313" key="4">
    <source>
        <dbReference type="EMBL" id="TPW25729.1"/>
    </source>
</evidence>
<keyword evidence="2" id="KW-0233">DNA recombination</keyword>
<dbReference type="GO" id="GO:0003677">
    <property type="term" value="F:DNA binding"/>
    <property type="evidence" value="ECO:0007669"/>
    <property type="project" value="UniProtKB-KW"/>
</dbReference>
<comment type="caution">
    <text evidence="4">The sequence shown here is derived from an EMBL/GenBank/DDBJ whole genome shotgun (WGS) entry which is preliminary data.</text>
</comment>
<dbReference type="Proteomes" id="UP000320314">
    <property type="component" value="Unassembled WGS sequence"/>
</dbReference>
<evidence type="ECO:0000259" key="3">
    <source>
        <dbReference type="Pfam" id="PF13408"/>
    </source>
</evidence>
<gene>
    <name evidence="4" type="ORF">FJU11_18165</name>
</gene>
<evidence type="ECO:0000256" key="1">
    <source>
        <dbReference type="ARBA" id="ARBA00023125"/>
    </source>
</evidence>
<keyword evidence="1" id="KW-0238">DNA-binding</keyword>
<evidence type="ECO:0000256" key="2">
    <source>
        <dbReference type="ARBA" id="ARBA00023172"/>
    </source>
</evidence>
<dbReference type="InterPro" id="IPR050639">
    <property type="entry name" value="SSR_resolvase"/>
</dbReference>
<evidence type="ECO:0000313" key="5">
    <source>
        <dbReference type="Proteomes" id="UP000320314"/>
    </source>
</evidence>
<name>A0A506TZH9_9HYPH</name>
<reference evidence="4 5" key="1">
    <citation type="submission" date="2019-06" db="EMBL/GenBank/DDBJ databases">
        <authorList>
            <person name="Li M."/>
        </authorList>
    </citation>
    <scope>NUCLEOTIDE SEQUENCE [LARGE SCALE GENOMIC DNA]</scope>
    <source>
        <strain evidence="4 5">BGMRC6574</strain>
    </source>
</reference>
<dbReference type="InterPro" id="IPR025827">
    <property type="entry name" value="Zn_ribbon_recom_dom"/>
</dbReference>
<dbReference type="PANTHER" id="PTHR30461:SF2">
    <property type="entry name" value="SERINE RECOMBINASE PINE-RELATED"/>
    <property type="match status" value="1"/>
</dbReference>
<dbReference type="GO" id="GO:0000150">
    <property type="term" value="F:DNA strand exchange activity"/>
    <property type="evidence" value="ECO:0007669"/>
    <property type="project" value="TreeGrafter"/>
</dbReference>
<dbReference type="PANTHER" id="PTHR30461">
    <property type="entry name" value="DNA-INVERTASE FROM LAMBDOID PROPHAGE"/>
    <property type="match status" value="1"/>
</dbReference>
<proteinExistence type="predicted"/>
<sequence>MSRLRPPVEWIVSAAADLRIVTDAQWDAVKAQQAKQAARLDPDGGNSQKARQPSYLLSGLVRCGLCGGGAGMVSTSRIGCSRARHKGTCPNQLTIARERLEAFVLAGLGERLLKPEHVALYWEEVKRFDRERQDGSAEAIRDRKRELRDVTKRIGNWVNAIGKGIRSETVQEKLAHDEATKTRLEAEIDELEATPAIPALHPRLAEGYRRMVTRLLETLDANPEAHDAREAIRSMIDHVDLVPVSDVGRKRSTVRPVLSGSLASMLSAGSRAIGEPADGIALGEQVTMVAGRGFEPLTFRL</sequence>
<accession>A0A506TZH9</accession>
<organism evidence="4 5">
    <name type="scientific">Pararhizobium mangrovi</name>
    <dbReference type="NCBI Taxonomy" id="2590452"/>
    <lineage>
        <taxon>Bacteria</taxon>
        <taxon>Pseudomonadati</taxon>
        <taxon>Pseudomonadota</taxon>
        <taxon>Alphaproteobacteria</taxon>
        <taxon>Hyphomicrobiales</taxon>
        <taxon>Rhizobiaceae</taxon>
        <taxon>Rhizobium/Agrobacterium group</taxon>
        <taxon>Pararhizobium</taxon>
    </lineage>
</organism>
<dbReference type="OrthoDB" id="9791494at2"/>
<feature type="domain" description="Recombinase zinc beta ribbon" evidence="3">
    <location>
        <begin position="56"/>
        <end position="107"/>
    </location>
</feature>
<keyword evidence="5" id="KW-1185">Reference proteome</keyword>
<protein>
    <recommendedName>
        <fullName evidence="3">Recombinase zinc beta ribbon domain-containing protein</fullName>
    </recommendedName>
</protein>